<evidence type="ECO:0000256" key="1">
    <source>
        <dbReference type="ARBA" id="ARBA00004370"/>
    </source>
</evidence>
<feature type="compositionally biased region" description="Basic and acidic residues" evidence="12">
    <location>
        <begin position="762"/>
        <end position="776"/>
    </location>
</feature>
<dbReference type="Gene3D" id="2.102.10.10">
    <property type="entry name" value="Rieske [2Fe-2S] iron-sulphur domain"/>
    <property type="match status" value="1"/>
</dbReference>
<dbReference type="SUPFAM" id="SSF50022">
    <property type="entry name" value="ISP domain"/>
    <property type="match status" value="1"/>
</dbReference>
<dbReference type="Pfam" id="PF04072">
    <property type="entry name" value="LCM"/>
    <property type="match status" value="1"/>
</dbReference>
<keyword evidence="13" id="KW-0732">Signal</keyword>
<dbReference type="SUPFAM" id="SSF55961">
    <property type="entry name" value="Bet v1-like"/>
    <property type="match status" value="1"/>
</dbReference>
<keyword evidence="5" id="KW-0001">2Fe-2S</keyword>
<feature type="region of interest" description="Disordered" evidence="12">
    <location>
        <begin position="756"/>
        <end position="801"/>
    </location>
</feature>
<keyword evidence="3" id="KW-0808">Transferase</keyword>
<dbReference type="InterPro" id="IPR050584">
    <property type="entry name" value="Cholesterol_7-desaturase"/>
</dbReference>
<name>A0ABR1G0V5_AURAN</name>
<dbReference type="Pfam" id="PF00355">
    <property type="entry name" value="Rieske"/>
    <property type="match status" value="1"/>
</dbReference>
<evidence type="ECO:0000256" key="3">
    <source>
        <dbReference type="ARBA" id="ARBA00022679"/>
    </source>
</evidence>
<dbReference type="PROSITE" id="PS51296">
    <property type="entry name" value="RIESKE"/>
    <property type="match status" value="1"/>
</dbReference>
<dbReference type="PANTHER" id="PTHR21266:SF32">
    <property type="entry name" value="CHOLESTEROL 7-DESATURASE NVD"/>
    <property type="match status" value="1"/>
</dbReference>
<evidence type="ECO:0000256" key="13">
    <source>
        <dbReference type="SAM" id="SignalP"/>
    </source>
</evidence>
<feature type="signal peptide" evidence="13">
    <location>
        <begin position="1"/>
        <end position="29"/>
    </location>
</feature>
<proteinExistence type="predicted"/>
<keyword evidence="6" id="KW-0479">Metal-binding</keyword>
<keyword evidence="11" id="KW-0472">Membrane</keyword>
<keyword evidence="2" id="KW-0489">Methyltransferase</keyword>
<evidence type="ECO:0000256" key="7">
    <source>
        <dbReference type="ARBA" id="ARBA00022989"/>
    </source>
</evidence>
<evidence type="ECO:0000256" key="6">
    <source>
        <dbReference type="ARBA" id="ARBA00022723"/>
    </source>
</evidence>
<evidence type="ECO:0000256" key="9">
    <source>
        <dbReference type="ARBA" id="ARBA00023004"/>
    </source>
</evidence>
<evidence type="ECO:0000259" key="14">
    <source>
        <dbReference type="PROSITE" id="PS51296"/>
    </source>
</evidence>
<dbReference type="Gene3D" id="3.40.50.150">
    <property type="entry name" value="Vaccinia Virus protein VP39"/>
    <property type="match status" value="1"/>
</dbReference>
<dbReference type="EMBL" id="JBBJCI010000151">
    <property type="protein sequence ID" value="KAK7241966.1"/>
    <property type="molecule type" value="Genomic_DNA"/>
</dbReference>
<dbReference type="PANTHER" id="PTHR21266">
    <property type="entry name" value="IRON-SULFUR DOMAIN CONTAINING PROTEIN"/>
    <property type="match status" value="1"/>
</dbReference>
<evidence type="ECO:0000313" key="15">
    <source>
        <dbReference type="EMBL" id="KAK7241966.1"/>
    </source>
</evidence>
<dbReference type="InterPro" id="IPR029063">
    <property type="entry name" value="SAM-dependent_MTases_sf"/>
</dbReference>
<evidence type="ECO:0000256" key="2">
    <source>
        <dbReference type="ARBA" id="ARBA00022603"/>
    </source>
</evidence>
<dbReference type="SUPFAM" id="SSF53335">
    <property type="entry name" value="S-adenosyl-L-methionine-dependent methyltransferases"/>
    <property type="match status" value="1"/>
</dbReference>
<keyword evidence="9" id="KW-0408">Iron</keyword>
<feature type="chain" id="PRO_5046184196" evidence="13">
    <location>
        <begin position="30"/>
        <end position="848"/>
    </location>
</feature>
<sequence length="848" mass="92231">MALACSERRARPTSRSCLVALAFLATSSALRVGGPSSPKRVPPLGVSTLDKPIVAAETPKARPPPPLSDAVDMVGLDDVFEDDEPTTLTVEDGKATQNPIGYALDSFTGVVFSLLHLVDDSGIVDSSKNLRVLWARALLDHAGELEDPVARELLPKLTRDVTKWDALQPLAKFAEFVTSRTKFIDGALDEYLAAAKTLPETADGGPVQVVVIGAGFDTRAMRYAERSKAENVEFFELDLPHVCEGKGRLWDTWAAGKDFTKPQYVPYDLNDAGDPSKISAMDALRDRGFDPAVPTLFCSEAVLFYVDDAPKRKLFETLLLSASTHPESAVVLTDNLKPLLISPFSHEARAFFGQSDFELVKHSARWGGAVHYAFAAKQGSRLLTHFQRDATEIKNSFLPISGDGAALRRDAPSFDDAWYAVCYDWQLERQAGDDGDELGFTPYATRLFGEPLVLYKDASGSINCVADACPHRSAPLSMGRVGDDGNLRCFYHGWAFGAEGERVDVPGGKNSGPSKTGKKCAGSAKHFAVADVDGLVYVWRGNVLEADLDLLPRKVPDATPTHAVDTVLDYRVGFEYIVENNLDSVHLFHLHDGSIPPIAALGMRRDNVKNLLMKPFADDVGVGHVGKLKGALKPNKLVRFDAPNVVRHGGVSGFHEEFHIVPVAPHRTRVLLRQHLPKGPILTTLLGVPGVNATLDKLVNNWNYHIGLEDYNVMQGQQHMIDDLGAPRINAGGKGDDLIARFYDWRAKAMENDGGSPYFDKWAPRSDGGDGPRDSYGRTTVPDGAAPRDYSDVDDGPQGTLGIKETFHAVHPVADFPPANPEPYLPLWDAQAGLFSALGIKSGFNPDK</sequence>
<dbReference type="CDD" id="cd03469">
    <property type="entry name" value="Rieske_RO_Alpha_N"/>
    <property type="match status" value="1"/>
</dbReference>
<dbReference type="InterPro" id="IPR017941">
    <property type="entry name" value="Rieske_2Fe-2S"/>
</dbReference>
<accession>A0ABR1G0V5</accession>
<evidence type="ECO:0000256" key="5">
    <source>
        <dbReference type="ARBA" id="ARBA00022714"/>
    </source>
</evidence>
<comment type="subcellular location">
    <subcellularLocation>
        <location evidence="1">Membrane</location>
    </subcellularLocation>
</comment>
<dbReference type="InterPro" id="IPR007213">
    <property type="entry name" value="Ppm1/Ppm2/Tcmp"/>
</dbReference>
<dbReference type="InterPro" id="IPR036922">
    <property type="entry name" value="Rieske_2Fe-2S_sf"/>
</dbReference>
<evidence type="ECO:0000256" key="11">
    <source>
        <dbReference type="ARBA" id="ARBA00023136"/>
    </source>
</evidence>
<keyword evidence="10" id="KW-0411">Iron-sulfur</keyword>
<reference evidence="15 16" key="1">
    <citation type="submission" date="2024-03" db="EMBL/GenBank/DDBJ databases">
        <title>Aureococcus anophagefferens CCMP1851 and Kratosvirus quantuckense: Draft genome of a second virus-susceptible host strain in the model system.</title>
        <authorList>
            <person name="Chase E."/>
            <person name="Truchon A.R."/>
            <person name="Schepens W."/>
            <person name="Wilhelm S.W."/>
        </authorList>
    </citation>
    <scope>NUCLEOTIDE SEQUENCE [LARGE SCALE GENOMIC DNA]</scope>
    <source>
        <strain evidence="15 16">CCMP1851</strain>
    </source>
</reference>
<keyword evidence="16" id="KW-1185">Reference proteome</keyword>
<evidence type="ECO:0000256" key="10">
    <source>
        <dbReference type="ARBA" id="ARBA00023014"/>
    </source>
</evidence>
<evidence type="ECO:0000256" key="12">
    <source>
        <dbReference type="SAM" id="MobiDB-lite"/>
    </source>
</evidence>
<gene>
    <name evidence="15" type="ORF">SO694_00018154</name>
</gene>
<keyword evidence="7" id="KW-1133">Transmembrane helix</keyword>
<keyword evidence="8" id="KW-0560">Oxidoreductase</keyword>
<feature type="domain" description="Rieske" evidence="14">
    <location>
        <begin position="418"/>
        <end position="538"/>
    </location>
</feature>
<evidence type="ECO:0000313" key="16">
    <source>
        <dbReference type="Proteomes" id="UP001363151"/>
    </source>
</evidence>
<evidence type="ECO:0000256" key="4">
    <source>
        <dbReference type="ARBA" id="ARBA00022692"/>
    </source>
</evidence>
<evidence type="ECO:0000256" key="8">
    <source>
        <dbReference type="ARBA" id="ARBA00023002"/>
    </source>
</evidence>
<organism evidence="15 16">
    <name type="scientific">Aureococcus anophagefferens</name>
    <name type="common">Harmful bloom alga</name>
    <dbReference type="NCBI Taxonomy" id="44056"/>
    <lineage>
        <taxon>Eukaryota</taxon>
        <taxon>Sar</taxon>
        <taxon>Stramenopiles</taxon>
        <taxon>Ochrophyta</taxon>
        <taxon>Pelagophyceae</taxon>
        <taxon>Pelagomonadales</taxon>
        <taxon>Pelagomonadaceae</taxon>
        <taxon>Aureococcus</taxon>
    </lineage>
</organism>
<dbReference type="Proteomes" id="UP001363151">
    <property type="component" value="Unassembled WGS sequence"/>
</dbReference>
<keyword evidence="4" id="KW-0812">Transmembrane</keyword>
<protein>
    <submittedName>
        <fullName evidence="15">Rieske [2Fe-2S] domain</fullName>
    </submittedName>
</protein>
<comment type="caution">
    <text evidence="15">The sequence shown here is derived from an EMBL/GenBank/DDBJ whole genome shotgun (WGS) entry which is preliminary data.</text>
</comment>